<sequence length="116" mass="12301">MASMQCSKPANESCQSKSHGNSLGHKVSEIAGKIFKGNHHGDHASGHCQTNGHHTGAKAHGHGLHIGQHSSHDVACQGEKKKKNKGEHKKKERNPHNKRRDGNGSCSNGGSSSDSD</sequence>
<proteinExistence type="predicted"/>
<gene>
    <name evidence="1" type="ORF">L6164_018031</name>
</gene>
<dbReference type="EMBL" id="CM039432">
    <property type="protein sequence ID" value="KAI4333193.1"/>
    <property type="molecule type" value="Genomic_DNA"/>
</dbReference>
<organism evidence="1 2">
    <name type="scientific">Bauhinia variegata</name>
    <name type="common">Purple orchid tree</name>
    <name type="synonym">Phanera variegata</name>
    <dbReference type="NCBI Taxonomy" id="167791"/>
    <lineage>
        <taxon>Eukaryota</taxon>
        <taxon>Viridiplantae</taxon>
        <taxon>Streptophyta</taxon>
        <taxon>Embryophyta</taxon>
        <taxon>Tracheophyta</taxon>
        <taxon>Spermatophyta</taxon>
        <taxon>Magnoliopsida</taxon>
        <taxon>eudicotyledons</taxon>
        <taxon>Gunneridae</taxon>
        <taxon>Pentapetalae</taxon>
        <taxon>rosids</taxon>
        <taxon>fabids</taxon>
        <taxon>Fabales</taxon>
        <taxon>Fabaceae</taxon>
        <taxon>Cercidoideae</taxon>
        <taxon>Cercideae</taxon>
        <taxon>Bauhiniinae</taxon>
        <taxon>Bauhinia</taxon>
    </lineage>
</organism>
<protein>
    <submittedName>
        <fullName evidence="1">Uncharacterized protein</fullName>
    </submittedName>
</protein>
<keyword evidence="2" id="KW-1185">Reference proteome</keyword>
<evidence type="ECO:0000313" key="1">
    <source>
        <dbReference type="EMBL" id="KAI4333193.1"/>
    </source>
</evidence>
<reference evidence="1 2" key="1">
    <citation type="journal article" date="2022" name="DNA Res.">
        <title>Chromosomal-level genome assembly of the orchid tree Bauhinia variegata (Leguminosae; Cercidoideae) supports the allotetraploid origin hypothesis of Bauhinia.</title>
        <authorList>
            <person name="Zhong Y."/>
            <person name="Chen Y."/>
            <person name="Zheng D."/>
            <person name="Pang J."/>
            <person name="Liu Y."/>
            <person name="Luo S."/>
            <person name="Meng S."/>
            <person name="Qian L."/>
            <person name="Wei D."/>
            <person name="Dai S."/>
            <person name="Zhou R."/>
        </authorList>
    </citation>
    <scope>NUCLEOTIDE SEQUENCE [LARGE SCALE GENOMIC DNA]</scope>
    <source>
        <strain evidence="1">BV-YZ2020</strain>
    </source>
</reference>
<accession>A0ACB9N9Q7</accession>
<evidence type="ECO:0000313" key="2">
    <source>
        <dbReference type="Proteomes" id="UP000828941"/>
    </source>
</evidence>
<dbReference type="Proteomes" id="UP000828941">
    <property type="component" value="Chromosome 7"/>
</dbReference>
<comment type="caution">
    <text evidence="1">The sequence shown here is derived from an EMBL/GenBank/DDBJ whole genome shotgun (WGS) entry which is preliminary data.</text>
</comment>
<name>A0ACB9N9Q7_BAUVA</name>